<feature type="region of interest" description="Disordered" evidence="1">
    <location>
        <begin position="63"/>
        <end position="137"/>
    </location>
</feature>
<reference evidence="3 4" key="1">
    <citation type="submission" date="2023-08" db="EMBL/GenBank/DDBJ databases">
        <title>Phytohabitans sansha sp. nov., isolated from marine sediment.</title>
        <authorList>
            <person name="Zhao Y."/>
            <person name="Yi K."/>
        </authorList>
    </citation>
    <scope>NUCLEOTIDE SEQUENCE [LARGE SCALE GENOMIC DNA]</scope>
    <source>
        <strain evidence="3 4">ZYX-F-186</strain>
    </source>
</reference>
<comment type="caution">
    <text evidence="3">The sequence shown here is derived from an EMBL/GenBank/DDBJ whole genome shotgun (WGS) entry which is preliminary data.</text>
</comment>
<feature type="compositionally biased region" description="Basic residues" evidence="1">
    <location>
        <begin position="27"/>
        <end position="37"/>
    </location>
</feature>
<keyword evidence="2" id="KW-0812">Transmembrane</keyword>
<dbReference type="EMBL" id="JAVHUY010000079">
    <property type="protein sequence ID" value="MDQ7911342.1"/>
    <property type="molecule type" value="Genomic_DNA"/>
</dbReference>
<evidence type="ECO:0000256" key="1">
    <source>
        <dbReference type="SAM" id="MobiDB-lite"/>
    </source>
</evidence>
<feature type="transmembrane region" description="Helical" evidence="2">
    <location>
        <begin position="39"/>
        <end position="58"/>
    </location>
</feature>
<protein>
    <recommendedName>
        <fullName evidence="5">PknH-like extracellular domain-containing protein</fullName>
    </recommendedName>
</protein>
<accession>A0ABU0ZXU6</accession>
<keyword evidence="2" id="KW-0472">Membrane</keyword>
<evidence type="ECO:0000313" key="4">
    <source>
        <dbReference type="Proteomes" id="UP001230908"/>
    </source>
</evidence>
<sequence length="272" mass="28901">MSEQLTVLFERLRGSQPPTPFAAPAQVRRRGRQRTHRQALAAGSAVLAVAGLGTGWALGTVDGSPTPPALSPSSPSSSSPSSSSPSSSPSRPATVTPRFTVAPRSVEASRLLEPEDFPVGGLHTSELEDQGPDGPEWPWVSVVGGCPEYRAEDYPTVANRHDARGLMYSDTSWYAWETVESYPDAAANLADVREAIATCPAYQYPGGVEIQQTVVAEQFAGDDSLLVRVRRGASTDYMVVVRVGGLVATVMYSQGPEADARDLATAMAARLR</sequence>
<feature type="region of interest" description="Disordered" evidence="1">
    <location>
        <begin position="1"/>
        <end position="39"/>
    </location>
</feature>
<evidence type="ECO:0000313" key="3">
    <source>
        <dbReference type="EMBL" id="MDQ7911342.1"/>
    </source>
</evidence>
<proteinExistence type="predicted"/>
<name>A0ABU0ZXU6_9ACTN</name>
<evidence type="ECO:0000256" key="2">
    <source>
        <dbReference type="SAM" id="Phobius"/>
    </source>
</evidence>
<keyword evidence="4" id="KW-1185">Reference proteome</keyword>
<dbReference type="Proteomes" id="UP001230908">
    <property type="component" value="Unassembled WGS sequence"/>
</dbReference>
<keyword evidence="2" id="KW-1133">Transmembrane helix</keyword>
<feature type="compositionally biased region" description="Low complexity" evidence="1">
    <location>
        <begin position="71"/>
        <end position="92"/>
    </location>
</feature>
<evidence type="ECO:0008006" key="5">
    <source>
        <dbReference type="Google" id="ProtNLM"/>
    </source>
</evidence>
<gene>
    <name evidence="3" type="ORF">RB614_43320</name>
</gene>
<dbReference type="RefSeq" id="WP_308718556.1">
    <property type="nucleotide sequence ID" value="NZ_JAVHUY010000079.1"/>
</dbReference>
<organism evidence="3 4">
    <name type="scientific">Phytohabitans maris</name>
    <dbReference type="NCBI Taxonomy" id="3071409"/>
    <lineage>
        <taxon>Bacteria</taxon>
        <taxon>Bacillati</taxon>
        <taxon>Actinomycetota</taxon>
        <taxon>Actinomycetes</taxon>
        <taxon>Micromonosporales</taxon>
        <taxon>Micromonosporaceae</taxon>
    </lineage>
</organism>